<dbReference type="InterPro" id="IPR010982">
    <property type="entry name" value="Lambda_DNA-bd_dom_sf"/>
</dbReference>
<feature type="transmembrane region" description="Helical" evidence="2">
    <location>
        <begin position="287"/>
        <end position="307"/>
    </location>
</feature>
<keyword evidence="5" id="KW-1185">Reference proteome</keyword>
<reference evidence="4 5" key="1">
    <citation type="journal article" date="2013" name="J. Mol. Microbiol. Biotechnol.">
        <title>Analysis of the Complete Genomes of Acholeplasma brassicae , A. palmae and A. laidlawii and Their Comparison to the Obligate Parasites from ' Candidatus Phytoplasma'.</title>
        <authorList>
            <person name="Kube M."/>
            <person name="Siewert C."/>
            <person name="Migdoll A.M."/>
            <person name="Duduk B."/>
            <person name="Holz S."/>
            <person name="Rabus R."/>
            <person name="Seemuller E."/>
            <person name="Mitrovic J."/>
            <person name="Muller I."/>
            <person name="Buttner C."/>
            <person name="Reinhardt R."/>
        </authorList>
    </citation>
    <scope>NUCLEOTIDE SEQUENCE [LARGE SCALE GENOMIC DNA]</scope>
    <source>
        <strain evidence="4 5">J233</strain>
    </source>
</reference>
<feature type="transmembrane region" description="Helical" evidence="2">
    <location>
        <begin position="206"/>
        <end position="228"/>
    </location>
</feature>
<feature type="transmembrane region" description="Helical" evidence="2">
    <location>
        <begin position="248"/>
        <end position="267"/>
    </location>
</feature>
<dbReference type="AlphaFoldDB" id="U4KJL7"/>
<evidence type="ECO:0000259" key="3">
    <source>
        <dbReference type="PROSITE" id="PS50943"/>
    </source>
</evidence>
<keyword evidence="2" id="KW-0812">Transmembrane</keyword>
<dbReference type="PANTHER" id="PTHR46558">
    <property type="entry name" value="TRACRIPTIONAL REGULATORY PROTEIN-RELATED-RELATED"/>
    <property type="match status" value="1"/>
</dbReference>
<dbReference type="HOGENOM" id="CLU_743198_0_0_14"/>
<evidence type="ECO:0000313" key="4">
    <source>
        <dbReference type="EMBL" id="CCV63597.1"/>
    </source>
</evidence>
<protein>
    <submittedName>
        <fullName evidence="4">Transcriptional regulator</fullName>
    </submittedName>
</protein>
<dbReference type="PROSITE" id="PS50943">
    <property type="entry name" value="HTH_CROC1"/>
    <property type="match status" value="1"/>
</dbReference>
<dbReference type="EMBL" id="FO681347">
    <property type="protein sequence ID" value="CCV63597.1"/>
    <property type="molecule type" value="Genomic_DNA"/>
</dbReference>
<feature type="transmembrane region" description="Helical" evidence="2">
    <location>
        <begin position="176"/>
        <end position="200"/>
    </location>
</feature>
<accession>U4KJL7</accession>
<dbReference type="Pfam" id="PF01381">
    <property type="entry name" value="HTH_3"/>
    <property type="match status" value="1"/>
</dbReference>
<dbReference type="Gene3D" id="1.10.260.40">
    <property type="entry name" value="lambda repressor-like DNA-binding domains"/>
    <property type="match status" value="1"/>
</dbReference>
<feature type="transmembrane region" description="Helical" evidence="2">
    <location>
        <begin position="97"/>
        <end position="118"/>
    </location>
</feature>
<keyword evidence="2" id="KW-1133">Transmembrane helix</keyword>
<dbReference type="SUPFAM" id="SSF47413">
    <property type="entry name" value="lambda repressor-like DNA-binding domains"/>
    <property type="match status" value="1"/>
</dbReference>
<name>U4KJL7_ALTPJ</name>
<dbReference type="CDD" id="cd00093">
    <property type="entry name" value="HTH_XRE"/>
    <property type="match status" value="1"/>
</dbReference>
<keyword evidence="2" id="KW-0472">Membrane</keyword>
<dbReference type="SMART" id="SM00530">
    <property type="entry name" value="HTH_XRE"/>
    <property type="match status" value="1"/>
</dbReference>
<keyword evidence="1" id="KW-0238">DNA-binding</keyword>
<organism evidence="4 5">
    <name type="scientific">Alteracholeplasma palmae (strain ATCC 49389 / J233)</name>
    <name type="common">Acholeplasma palmae</name>
    <dbReference type="NCBI Taxonomy" id="1318466"/>
    <lineage>
        <taxon>Bacteria</taxon>
        <taxon>Bacillati</taxon>
        <taxon>Mycoplasmatota</taxon>
        <taxon>Mollicutes</taxon>
        <taxon>Acholeplasmatales</taxon>
        <taxon>Acholeplasmataceae</taxon>
        <taxon>Acholeplasma</taxon>
    </lineage>
</organism>
<feature type="transmembrane region" description="Helical" evidence="2">
    <location>
        <begin position="314"/>
        <end position="332"/>
    </location>
</feature>
<feature type="transmembrane region" description="Helical" evidence="2">
    <location>
        <begin position="124"/>
        <end position="144"/>
    </location>
</feature>
<evidence type="ECO:0000256" key="1">
    <source>
        <dbReference type="ARBA" id="ARBA00023125"/>
    </source>
</evidence>
<proteinExistence type="predicted"/>
<dbReference type="PANTHER" id="PTHR46558:SF4">
    <property type="entry name" value="DNA-BIDING PHAGE PROTEIN"/>
    <property type="match status" value="1"/>
</dbReference>
<feature type="domain" description="HTH cro/C1-type" evidence="3">
    <location>
        <begin position="10"/>
        <end position="64"/>
    </location>
</feature>
<feature type="transmembrane region" description="Helical" evidence="2">
    <location>
        <begin position="344"/>
        <end position="364"/>
    </location>
</feature>
<evidence type="ECO:0000256" key="2">
    <source>
        <dbReference type="SAM" id="Phobius"/>
    </source>
</evidence>
<dbReference type="OrthoDB" id="9813152at2"/>
<dbReference type="STRING" id="1318466.BN85400200"/>
<dbReference type="InterPro" id="IPR001387">
    <property type="entry name" value="Cro/C1-type_HTH"/>
</dbReference>
<evidence type="ECO:0000313" key="5">
    <source>
        <dbReference type="Proteomes" id="UP000032740"/>
    </source>
</evidence>
<gene>
    <name evidence="4" type="ORF">BN85400200</name>
</gene>
<dbReference type="Proteomes" id="UP000032740">
    <property type="component" value="Chromosome"/>
</dbReference>
<dbReference type="KEGG" id="apal:BN85400200"/>
<sequence>MDNKRISELLRSLRKAKGYTQQQVADALHISPKTVSKWENAEGIPDITIISSVAELYEITIDELLKGKIQQEQKEPKKTPRLFNALKSRVLGELSTYIYIAIIAQVALIIIATIVGLLVKESKLILFGVISGLGIGVSSVIVLMGRAKYKNQVLFEEDENIIYAYDQTKNSAKKMLYYYLVVTVVLGMLSFYFPLAIGIFEEIEYVIVFSDIFSMICIVISTAVVLIYIQKNLYESNNQSKYLSYFKLFIILMTVYSIHFMINGIVVQEVYRIKLIPNYWFKWETTYFGLIHFASFISVILGAFFVFIKKRYLYILPMLLIVNIFSSIPLYLDTPKGTQLSPSMYAFTGSFVYICLFISAIISFRKAKEIDL</sequence>
<dbReference type="RefSeq" id="WP_026653869.1">
    <property type="nucleotide sequence ID" value="NC_022538.1"/>
</dbReference>
<dbReference type="GO" id="GO:0003677">
    <property type="term" value="F:DNA binding"/>
    <property type="evidence" value="ECO:0007669"/>
    <property type="project" value="UniProtKB-KW"/>
</dbReference>